<accession>A0A5U8J694</accession>
<comment type="caution">
    <text evidence="2">The sequence shown here is derived from an EMBL/GenBank/DDBJ whole genome shotgun (WGS) entry which is preliminary data.</text>
</comment>
<feature type="domain" description="Phage tail fibre protein N-terminal" evidence="1">
    <location>
        <begin position="3"/>
        <end position="158"/>
    </location>
</feature>
<evidence type="ECO:0000313" key="2">
    <source>
        <dbReference type="EMBL" id="EBR8432859.1"/>
    </source>
</evidence>
<proteinExistence type="predicted"/>
<evidence type="ECO:0000259" key="1">
    <source>
        <dbReference type="Pfam" id="PF12571"/>
    </source>
</evidence>
<sequence length="515" mass="55103">MAQSAITSAFENYKAMEAADGRKVVIDSCVLAFIPDLDMDKGPQPDEAMPDESQIVHRQGVTRAAMVNADTITYTVTLGESVGNFTFNWLALMCGDGNDPALIVYLEPQKKIRTTGGKQGNVLTYSCLMKYSGASVQTDITTPASTWQIDFSRRLAGMDELTRLNAMELYGDALFFADAFRINPGTTADTLTMQTGTAYVRGVRVTAVRPADITLPTDRSDDLTVSLDVMFQGNVTGEHKATYTLVSRGTADYTDQMDMAHFVQPLARIAPDGTVTDLRRVGKAASDQLQGDFLEVSKNLAELAEKGADAQRDARDNLNLGNSATRDVGITENTVAAGDDSRITGAMQKDQNGADIPDKEAFIANAGLTDTVEKANNAVPSGRKVNGHPLTDDITLSAQDTGALPVNGTAIAANQLATPRRINGVSFDGTRDITLSAGNVDAYTKGESDGRYVQRMSRGAMSSVWPPDAQSTEVPTGCVMTGTSLSVDGSSGTHVVGLLYRPLQIWINGWRIIEG</sequence>
<protein>
    <recommendedName>
        <fullName evidence="1">Phage tail fibre protein N-terminal domain-containing protein</fullName>
    </recommendedName>
</protein>
<gene>
    <name evidence="2" type="ORF">DOI44_07350</name>
</gene>
<dbReference type="Pfam" id="PF12571">
    <property type="entry name" value="Phage_tail_fib"/>
    <property type="match status" value="1"/>
</dbReference>
<dbReference type="EMBL" id="AAGTPA010000006">
    <property type="protein sequence ID" value="EBR8432859.1"/>
    <property type="molecule type" value="Genomic_DNA"/>
</dbReference>
<dbReference type="Proteomes" id="UP000839597">
    <property type="component" value="Unassembled WGS sequence"/>
</dbReference>
<dbReference type="AlphaFoldDB" id="A0A5U8J694"/>
<name>A0A5U8J694_SALET</name>
<reference evidence="2" key="1">
    <citation type="submission" date="2018-06" db="EMBL/GenBank/DDBJ databases">
        <authorList>
            <person name="Ashton P.M."/>
            <person name="Dallman T."/>
            <person name="Nair S."/>
            <person name="De Pinna E."/>
            <person name="Peters T."/>
            <person name="Grant K."/>
        </authorList>
    </citation>
    <scope>NUCLEOTIDE SEQUENCE [LARGE SCALE GENOMIC DNA]</scope>
    <source>
        <strain evidence="2">449454</strain>
    </source>
</reference>
<organism evidence="2">
    <name type="scientific">Salmonella enterica subsp. enterica serovar Panama</name>
    <dbReference type="NCBI Taxonomy" id="29472"/>
    <lineage>
        <taxon>Bacteria</taxon>
        <taxon>Pseudomonadati</taxon>
        <taxon>Pseudomonadota</taxon>
        <taxon>Gammaproteobacteria</taxon>
        <taxon>Enterobacterales</taxon>
        <taxon>Enterobacteriaceae</taxon>
        <taxon>Salmonella</taxon>
    </lineage>
</organism>
<dbReference type="InterPro" id="IPR022225">
    <property type="entry name" value="Phage_tail_fibre_N"/>
</dbReference>